<comment type="caution">
    <text evidence="2">The sequence shown here is derived from an EMBL/GenBank/DDBJ whole genome shotgun (WGS) entry which is preliminary data.</text>
</comment>
<accession>A0AAN8VAK6</accession>
<dbReference type="Proteomes" id="UP001370490">
    <property type="component" value="Unassembled WGS sequence"/>
</dbReference>
<name>A0AAN8VAK6_9MAGN</name>
<organism evidence="2 3">
    <name type="scientific">Dillenia turbinata</name>
    <dbReference type="NCBI Taxonomy" id="194707"/>
    <lineage>
        <taxon>Eukaryota</taxon>
        <taxon>Viridiplantae</taxon>
        <taxon>Streptophyta</taxon>
        <taxon>Embryophyta</taxon>
        <taxon>Tracheophyta</taxon>
        <taxon>Spermatophyta</taxon>
        <taxon>Magnoliopsida</taxon>
        <taxon>eudicotyledons</taxon>
        <taxon>Gunneridae</taxon>
        <taxon>Pentapetalae</taxon>
        <taxon>Dilleniales</taxon>
        <taxon>Dilleniaceae</taxon>
        <taxon>Dillenia</taxon>
    </lineage>
</organism>
<sequence length="99" mass="11381">KGLVEVLDRLEQGQLKEDSTLSSLVMQIHKNRQGAPRKRKCAPPGIKSQGRSRMEESFYENPYPESIRCSKKHFQPNARTDLEVSLKDWKGLLRAQWSG</sequence>
<dbReference type="AlphaFoldDB" id="A0AAN8VAK6"/>
<reference evidence="2 3" key="1">
    <citation type="submission" date="2023-12" db="EMBL/GenBank/DDBJ databases">
        <title>A high-quality genome assembly for Dillenia turbinata (Dilleniales).</title>
        <authorList>
            <person name="Chanderbali A."/>
        </authorList>
    </citation>
    <scope>NUCLEOTIDE SEQUENCE [LARGE SCALE GENOMIC DNA]</scope>
    <source>
        <strain evidence="2">LSX21</strain>
        <tissue evidence="2">Leaf</tissue>
    </source>
</reference>
<gene>
    <name evidence="2" type="ORF">RJ641_010438</name>
</gene>
<protein>
    <submittedName>
        <fullName evidence="2">Uncharacterized protein</fullName>
    </submittedName>
</protein>
<feature type="region of interest" description="Disordered" evidence="1">
    <location>
        <begin position="31"/>
        <end position="57"/>
    </location>
</feature>
<evidence type="ECO:0000256" key="1">
    <source>
        <dbReference type="SAM" id="MobiDB-lite"/>
    </source>
</evidence>
<evidence type="ECO:0000313" key="3">
    <source>
        <dbReference type="Proteomes" id="UP001370490"/>
    </source>
</evidence>
<dbReference type="EMBL" id="JBAMMX010000017">
    <property type="protein sequence ID" value="KAK6924238.1"/>
    <property type="molecule type" value="Genomic_DNA"/>
</dbReference>
<evidence type="ECO:0000313" key="2">
    <source>
        <dbReference type="EMBL" id="KAK6924238.1"/>
    </source>
</evidence>
<proteinExistence type="predicted"/>
<feature type="non-terminal residue" evidence="2">
    <location>
        <position position="1"/>
    </location>
</feature>
<keyword evidence="3" id="KW-1185">Reference proteome</keyword>
<feature type="compositionally biased region" description="Basic residues" evidence="1">
    <location>
        <begin position="31"/>
        <end position="41"/>
    </location>
</feature>